<comment type="subcellular location">
    <subcellularLocation>
        <location evidence="1">Membrane</location>
    </subcellularLocation>
</comment>
<dbReference type="Proteomes" id="UP001295444">
    <property type="component" value="Chromosome 13"/>
</dbReference>
<keyword evidence="8" id="KW-1133">Transmembrane helix</keyword>
<dbReference type="PANTHER" id="PTHR11036">
    <property type="entry name" value="SEMAPHORIN"/>
    <property type="match status" value="1"/>
</dbReference>
<dbReference type="InterPro" id="IPR001627">
    <property type="entry name" value="Semap_dom"/>
</dbReference>
<keyword evidence="3 8" id="KW-0472">Membrane</keyword>
<dbReference type="AlphaFoldDB" id="A0AAD1TKZ7"/>
<dbReference type="SMART" id="SM00630">
    <property type="entry name" value="Sema"/>
    <property type="match status" value="1"/>
</dbReference>
<dbReference type="SMART" id="SM00423">
    <property type="entry name" value="PSI"/>
    <property type="match status" value="1"/>
</dbReference>
<gene>
    <name evidence="10" type="ORF">PECUL_23A051221</name>
</gene>
<organism evidence="10 11">
    <name type="scientific">Pelobates cultripes</name>
    <name type="common">Western spadefoot toad</name>
    <dbReference type="NCBI Taxonomy" id="61616"/>
    <lineage>
        <taxon>Eukaryota</taxon>
        <taxon>Metazoa</taxon>
        <taxon>Chordata</taxon>
        <taxon>Craniata</taxon>
        <taxon>Vertebrata</taxon>
        <taxon>Euteleostomi</taxon>
        <taxon>Amphibia</taxon>
        <taxon>Batrachia</taxon>
        <taxon>Anura</taxon>
        <taxon>Pelobatoidea</taxon>
        <taxon>Pelobatidae</taxon>
        <taxon>Pelobates</taxon>
    </lineage>
</organism>
<evidence type="ECO:0000256" key="8">
    <source>
        <dbReference type="SAM" id="Phobius"/>
    </source>
</evidence>
<dbReference type="InterPro" id="IPR036352">
    <property type="entry name" value="Semap_dom_sf"/>
</dbReference>
<reference evidence="10" key="1">
    <citation type="submission" date="2022-03" db="EMBL/GenBank/DDBJ databases">
        <authorList>
            <person name="Alioto T."/>
            <person name="Alioto T."/>
            <person name="Gomez Garrido J."/>
        </authorList>
    </citation>
    <scope>NUCLEOTIDE SEQUENCE</scope>
</reference>
<evidence type="ECO:0000256" key="2">
    <source>
        <dbReference type="ARBA" id="ARBA00009492"/>
    </source>
</evidence>
<proteinExistence type="inferred from homology"/>
<dbReference type="PROSITE" id="PS51004">
    <property type="entry name" value="SEMA"/>
    <property type="match status" value="1"/>
</dbReference>
<evidence type="ECO:0000256" key="6">
    <source>
        <dbReference type="PROSITE-ProRule" id="PRU00352"/>
    </source>
</evidence>
<sequence length="826" mass="92220">MGRALPLGQGCDLNIWSWRLAPSPSHEFHMIRSLNGAWRDPSQVTALYITFYSCAKQLVSSGGGRVRAESCEKPVARISFKSGDPSRSVKTFSAENVLNYDQFLLSEDREKLYVGARDTVLYLSIDDSGNLHLQNQISWPSDPTNISQCVLKAKSKETECLNFIRILLPVNNTHLYTCGTNAFNPFCTYINLDTFSMFTDITGNVIALDGRGQSPFDPQHKHTAVIVDGELYTGTMNNFKGNEPIIYRTLGNRQNLKTETSLGWLHADASFVGSFNLAGTSADSKVYFFFAETAREFDFFDKLTASRVARVCKNDAGGDKVLQKRWTTFLKAQLLCSDPDGFPFNVLQHVALLHPDDPQRSIFYGVFSSQWQAGGSSTSAVCSFQLKNIENVFDGNYKEQNKESSRWTPYTGPVSDPRPGSCSPGKFSDTDLNFMKDHFLMDGKVSPLEHNPLLIKQGLRYTQITVDSVPTISGRNYTVLFLGTDKGSLQKVVVVNDKYSHIIEELELLPNQEPVKNLLLASNKRLLYIGYTSGILQVPLANCSVYISCFDCILARDPYCAWDVKNHICRWAQSKIDTSESWLQDIENGHPNTTCSTQSPRGKATFATDTKPMKVANYTANYNTILKLQCPQHSALATYTWKHPLLKSSDKQMVTSQDTLVIIVKGDTLGLYECWAAENGFTYQVAKYWVKDPSGVDVTHKDSENTDSNMETSPQFTGNNYYTHFVVVTILLVSTLCGILFFFLYGWRDNLKAKSKIQGCNTPETEKLSDAKETTRLNGICQNDMNNPNMCCVPVSGSDAMMDLDNNTVIVRTSNGRAPLEDASDV</sequence>
<dbReference type="GO" id="GO:0030215">
    <property type="term" value="F:semaphorin receptor binding"/>
    <property type="evidence" value="ECO:0007669"/>
    <property type="project" value="InterPro"/>
</dbReference>
<dbReference type="Pfam" id="PF01403">
    <property type="entry name" value="Sema"/>
    <property type="match status" value="1"/>
</dbReference>
<dbReference type="InterPro" id="IPR016201">
    <property type="entry name" value="PSI"/>
</dbReference>
<feature type="disulfide bond" evidence="6">
    <location>
        <begin position="312"/>
        <end position="422"/>
    </location>
</feature>
<dbReference type="Gene3D" id="2.60.40.10">
    <property type="entry name" value="Immunoglobulins"/>
    <property type="match status" value="1"/>
</dbReference>
<comment type="similarity">
    <text evidence="2">Belongs to the semaphorin family.</text>
</comment>
<feature type="disulfide bond" evidence="6">
    <location>
        <begin position="149"/>
        <end position="160"/>
    </location>
</feature>
<evidence type="ECO:0000313" key="11">
    <source>
        <dbReference type="Proteomes" id="UP001295444"/>
    </source>
</evidence>
<evidence type="ECO:0000256" key="7">
    <source>
        <dbReference type="SAM" id="MobiDB-lite"/>
    </source>
</evidence>
<dbReference type="GO" id="GO:0045499">
    <property type="term" value="F:chemorepellent activity"/>
    <property type="evidence" value="ECO:0007669"/>
    <property type="project" value="TreeGrafter"/>
</dbReference>
<feature type="domain" description="Sema" evidence="9">
    <location>
        <begin position="77"/>
        <end position="540"/>
    </location>
</feature>
<evidence type="ECO:0000259" key="9">
    <source>
        <dbReference type="PROSITE" id="PS51004"/>
    </source>
</evidence>
<dbReference type="GO" id="GO:0001755">
    <property type="term" value="P:neural crest cell migration"/>
    <property type="evidence" value="ECO:0007669"/>
    <property type="project" value="TreeGrafter"/>
</dbReference>
<dbReference type="Gene3D" id="3.30.1680.10">
    <property type="entry name" value="ligand-binding face of the semaphorins, domain 2"/>
    <property type="match status" value="1"/>
</dbReference>
<feature type="disulfide bond" evidence="6">
    <location>
        <begin position="336"/>
        <end position="382"/>
    </location>
</feature>
<feature type="transmembrane region" description="Helical" evidence="8">
    <location>
        <begin position="721"/>
        <end position="747"/>
    </location>
</feature>
<dbReference type="Pfam" id="PF01437">
    <property type="entry name" value="PSI"/>
    <property type="match status" value="1"/>
</dbReference>
<feature type="disulfide bond" evidence="6">
    <location>
        <begin position="178"/>
        <end position="187"/>
    </location>
</feature>
<dbReference type="GO" id="GO:0071526">
    <property type="term" value="P:semaphorin-plexin signaling pathway"/>
    <property type="evidence" value="ECO:0007669"/>
    <property type="project" value="TreeGrafter"/>
</dbReference>
<dbReference type="GO" id="GO:0007411">
    <property type="term" value="P:axon guidance"/>
    <property type="evidence" value="ECO:0007669"/>
    <property type="project" value="TreeGrafter"/>
</dbReference>
<evidence type="ECO:0000256" key="1">
    <source>
        <dbReference type="ARBA" id="ARBA00004370"/>
    </source>
</evidence>
<dbReference type="SUPFAM" id="SSF101912">
    <property type="entry name" value="Sema domain"/>
    <property type="match status" value="1"/>
</dbReference>
<evidence type="ECO:0000256" key="5">
    <source>
        <dbReference type="ARBA" id="ARBA00023180"/>
    </source>
</evidence>
<name>A0AAD1TKZ7_PELCU</name>
<dbReference type="SUPFAM" id="SSF103575">
    <property type="entry name" value="Plexin repeat"/>
    <property type="match status" value="1"/>
</dbReference>
<dbReference type="InterPro" id="IPR027231">
    <property type="entry name" value="Semaphorin"/>
</dbReference>
<dbReference type="InterPro" id="IPR002165">
    <property type="entry name" value="Plexin_repeat"/>
</dbReference>
<dbReference type="FunFam" id="2.130.10.10:FF:000257">
    <property type="entry name" value="semaphorin-4A isoform X2"/>
    <property type="match status" value="1"/>
</dbReference>
<accession>A0AAD1TKZ7</accession>
<dbReference type="Gene3D" id="2.130.10.10">
    <property type="entry name" value="YVTN repeat-like/Quinoprotein amine dehydrogenase"/>
    <property type="match status" value="1"/>
</dbReference>
<keyword evidence="8" id="KW-0812">Transmembrane</keyword>
<evidence type="ECO:0000256" key="4">
    <source>
        <dbReference type="ARBA" id="ARBA00023157"/>
    </source>
</evidence>
<feature type="region of interest" description="Disordered" evidence="7">
    <location>
        <begin position="403"/>
        <end position="422"/>
    </location>
</feature>
<dbReference type="GO" id="GO:0030335">
    <property type="term" value="P:positive regulation of cell migration"/>
    <property type="evidence" value="ECO:0007669"/>
    <property type="project" value="TreeGrafter"/>
</dbReference>
<dbReference type="InterPro" id="IPR015943">
    <property type="entry name" value="WD40/YVTN_repeat-like_dom_sf"/>
</dbReference>
<keyword evidence="4 6" id="KW-1015">Disulfide bond</keyword>
<dbReference type="InterPro" id="IPR013783">
    <property type="entry name" value="Ig-like_fold"/>
</dbReference>
<dbReference type="GO" id="GO:0005886">
    <property type="term" value="C:plasma membrane"/>
    <property type="evidence" value="ECO:0007669"/>
    <property type="project" value="TreeGrafter"/>
</dbReference>
<protein>
    <submittedName>
        <fullName evidence="10">Semaphorin-4A</fullName>
    </submittedName>
</protein>
<dbReference type="PANTHER" id="PTHR11036:SF15">
    <property type="entry name" value="SEMAPHORIN-4A"/>
    <property type="match status" value="1"/>
</dbReference>
<dbReference type="EMBL" id="OW240924">
    <property type="protein sequence ID" value="CAH2327291.1"/>
    <property type="molecule type" value="Genomic_DNA"/>
</dbReference>
<keyword evidence="11" id="KW-1185">Reference proteome</keyword>
<evidence type="ECO:0000256" key="3">
    <source>
        <dbReference type="ARBA" id="ARBA00023136"/>
    </source>
</evidence>
<evidence type="ECO:0000313" key="10">
    <source>
        <dbReference type="EMBL" id="CAH2327291.1"/>
    </source>
</evidence>
<keyword evidence="5" id="KW-0325">Glycoprotein</keyword>